<keyword evidence="9 11" id="KW-0131">Cell cycle</keyword>
<comment type="catalytic activity">
    <reaction evidence="1 11 12">
        <text>[protein]-peptidylproline (omega=180) = [protein]-peptidylproline (omega=0)</text>
        <dbReference type="Rhea" id="RHEA:16237"/>
        <dbReference type="Rhea" id="RHEA-COMP:10747"/>
        <dbReference type="Rhea" id="RHEA-COMP:10748"/>
        <dbReference type="ChEBI" id="CHEBI:83833"/>
        <dbReference type="ChEBI" id="CHEBI:83834"/>
        <dbReference type="EC" id="5.2.1.8"/>
    </reaction>
</comment>
<dbReference type="InterPro" id="IPR008881">
    <property type="entry name" value="Trigger_fac_ribosome-bd_bac"/>
</dbReference>
<dbReference type="Gene3D" id="1.10.3120.10">
    <property type="entry name" value="Trigger factor, C-terminal domain"/>
    <property type="match status" value="1"/>
</dbReference>
<protein>
    <recommendedName>
        <fullName evidence="4 11">Trigger factor</fullName>
        <shortName evidence="11">TF</shortName>
        <ecNumber evidence="3 11">5.2.1.8</ecNumber>
    </recommendedName>
    <alternativeName>
        <fullName evidence="10 11">PPIase</fullName>
    </alternativeName>
</protein>
<evidence type="ECO:0000256" key="4">
    <source>
        <dbReference type="ARBA" id="ARBA00016902"/>
    </source>
</evidence>
<evidence type="ECO:0000256" key="3">
    <source>
        <dbReference type="ARBA" id="ARBA00013194"/>
    </source>
</evidence>
<dbReference type="GO" id="GO:0044183">
    <property type="term" value="F:protein folding chaperone"/>
    <property type="evidence" value="ECO:0007669"/>
    <property type="project" value="TreeGrafter"/>
</dbReference>
<keyword evidence="16" id="KW-1185">Reference proteome</keyword>
<evidence type="ECO:0000256" key="5">
    <source>
        <dbReference type="ARBA" id="ARBA00022618"/>
    </source>
</evidence>
<dbReference type="SUPFAM" id="SSF102735">
    <property type="entry name" value="Trigger factor ribosome-binding domain"/>
    <property type="match status" value="1"/>
</dbReference>
<comment type="subcellular location">
    <subcellularLocation>
        <location evidence="11">Cytoplasm</location>
    </subcellularLocation>
    <text evidence="11">About half TF is bound to the ribosome near the polypeptide exit tunnel while the other half is free in the cytoplasm.</text>
</comment>
<evidence type="ECO:0000256" key="2">
    <source>
        <dbReference type="ARBA" id="ARBA00005464"/>
    </source>
</evidence>
<evidence type="ECO:0000256" key="9">
    <source>
        <dbReference type="ARBA" id="ARBA00023306"/>
    </source>
</evidence>
<accession>A0A432ZRD3</accession>
<dbReference type="GO" id="GO:0043335">
    <property type="term" value="P:protein unfolding"/>
    <property type="evidence" value="ECO:0007669"/>
    <property type="project" value="TreeGrafter"/>
</dbReference>
<dbReference type="GO" id="GO:0051083">
    <property type="term" value="P:'de novo' cotranslational protein folding"/>
    <property type="evidence" value="ECO:0007669"/>
    <property type="project" value="TreeGrafter"/>
</dbReference>
<dbReference type="EMBL" id="PIQH01000004">
    <property type="protein sequence ID" value="RUO80398.1"/>
    <property type="molecule type" value="Genomic_DNA"/>
</dbReference>
<dbReference type="Proteomes" id="UP000287996">
    <property type="component" value="Unassembled WGS sequence"/>
</dbReference>
<gene>
    <name evidence="11" type="primary">tig</name>
    <name evidence="15" type="ORF">CWI84_04860</name>
</gene>
<keyword evidence="6 11" id="KW-0697">Rotamase</keyword>
<dbReference type="InterPro" id="IPR001179">
    <property type="entry name" value="PPIase_FKBP_dom"/>
</dbReference>
<dbReference type="OrthoDB" id="9767721at2"/>
<comment type="similarity">
    <text evidence="2 11 13">Belongs to the FKBP-type PPIase family. Tig subfamily.</text>
</comment>
<sequence>MQVSVETTQGLERRMTITVPADTIDSEVKRLLKDEYRNRRVNGFRKGKVPPHVLQKLFGREARSRAASGLMQSKYFEAVMQEKLNPAGAPSIEPEVNEAGKDLTFTATFEVYPDVTLKDLSKVTVEKPAVEVTDKDVDNMLETLRKQHADWKEVKRKSKKGDRVTMNFVGSIDGEEFEGGKANDFALELGEGRMIPGFEDQVIGIKTGEEKTIEVTFPEDYHAENLKGKAAQFVITANKVEERKLPEMDEEFVAMFGVKDGGVDALKAEVRKNMERELKNAVKSKVKEQVLKGLVETNDVELPKAMVEQEIDQLRRQAMQRFGGNQQGMPELPAELFEDQAKERVKVGLLLGEVIRSNELKADDQKVDEIIATAASAYEDPQEVIDYYKSNEETMQQVRNVALEEQAVDLILKEAKVKEKKASFDDIMNPQQQ</sequence>
<dbReference type="RefSeq" id="WP_126841455.1">
    <property type="nucleotide sequence ID" value="NZ_PIQH01000004.1"/>
</dbReference>
<dbReference type="SUPFAM" id="SSF54534">
    <property type="entry name" value="FKBP-like"/>
    <property type="match status" value="1"/>
</dbReference>
<dbReference type="PIRSF" id="PIRSF003095">
    <property type="entry name" value="Trigger_factor"/>
    <property type="match status" value="1"/>
</dbReference>
<dbReference type="InterPro" id="IPR027304">
    <property type="entry name" value="Trigger_fact/SurA_dom_sf"/>
</dbReference>
<comment type="domain">
    <text evidence="11">Consists of 3 domains; the N-terminus binds the ribosome, the middle domain has PPIase activity, while the C-terminus has intrinsic chaperone activity on its own.</text>
</comment>
<comment type="caution">
    <text evidence="15">The sequence shown here is derived from an EMBL/GenBank/DDBJ whole genome shotgun (WGS) entry which is preliminary data.</text>
</comment>
<dbReference type="InterPro" id="IPR008880">
    <property type="entry name" value="Trigger_fac_C"/>
</dbReference>
<evidence type="ECO:0000256" key="12">
    <source>
        <dbReference type="PROSITE-ProRule" id="PRU00277"/>
    </source>
</evidence>
<evidence type="ECO:0000259" key="14">
    <source>
        <dbReference type="PROSITE" id="PS50059"/>
    </source>
</evidence>
<dbReference type="Gene3D" id="3.10.50.40">
    <property type="match status" value="1"/>
</dbReference>
<dbReference type="NCBIfam" id="TIGR00115">
    <property type="entry name" value="tig"/>
    <property type="match status" value="1"/>
</dbReference>
<evidence type="ECO:0000256" key="8">
    <source>
        <dbReference type="ARBA" id="ARBA00023235"/>
    </source>
</evidence>
<evidence type="ECO:0000256" key="7">
    <source>
        <dbReference type="ARBA" id="ARBA00023186"/>
    </source>
</evidence>
<dbReference type="GO" id="GO:0051301">
    <property type="term" value="P:cell division"/>
    <property type="evidence" value="ECO:0007669"/>
    <property type="project" value="UniProtKB-KW"/>
</dbReference>
<name>A0A432ZRD3_9GAMM</name>
<organism evidence="15 16">
    <name type="scientific">Idiomarina tyrosinivorans</name>
    <dbReference type="NCBI Taxonomy" id="1445662"/>
    <lineage>
        <taxon>Bacteria</taxon>
        <taxon>Pseudomonadati</taxon>
        <taxon>Pseudomonadota</taxon>
        <taxon>Gammaproteobacteria</taxon>
        <taxon>Alteromonadales</taxon>
        <taxon>Idiomarinaceae</taxon>
        <taxon>Idiomarina</taxon>
    </lineage>
</organism>
<keyword evidence="11" id="KW-0963">Cytoplasm</keyword>
<dbReference type="GO" id="GO:0043022">
    <property type="term" value="F:ribosome binding"/>
    <property type="evidence" value="ECO:0007669"/>
    <property type="project" value="TreeGrafter"/>
</dbReference>
<comment type="function">
    <text evidence="11">Involved in protein export. Acts as a chaperone by maintaining the newly synthesized protein in an open conformation. Functions as a peptidyl-prolyl cis-trans isomerase.</text>
</comment>
<dbReference type="InterPro" id="IPR036611">
    <property type="entry name" value="Trigger_fac_ribosome-bd_sf"/>
</dbReference>
<dbReference type="InterPro" id="IPR037041">
    <property type="entry name" value="Trigger_fac_C_sf"/>
</dbReference>
<dbReference type="GO" id="GO:0005737">
    <property type="term" value="C:cytoplasm"/>
    <property type="evidence" value="ECO:0007669"/>
    <property type="project" value="UniProtKB-SubCell"/>
</dbReference>
<dbReference type="FunFam" id="3.10.50.40:FF:000001">
    <property type="entry name" value="Trigger factor"/>
    <property type="match status" value="1"/>
</dbReference>
<dbReference type="Pfam" id="PF00254">
    <property type="entry name" value="FKBP_C"/>
    <property type="match status" value="1"/>
</dbReference>
<feature type="domain" description="PPIase FKBP-type" evidence="14">
    <location>
        <begin position="161"/>
        <end position="249"/>
    </location>
</feature>
<dbReference type="AlphaFoldDB" id="A0A432ZRD3"/>
<dbReference type="InterPro" id="IPR005215">
    <property type="entry name" value="Trig_fac"/>
</dbReference>
<dbReference type="SUPFAM" id="SSF109998">
    <property type="entry name" value="Triger factor/SurA peptide-binding domain-like"/>
    <property type="match status" value="1"/>
</dbReference>
<dbReference type="Gene3D" id="3.30.70.1050">
    <property type="entry name" value="Trigger factor ribosome-binding domain"/>
    <property type="match status" value="1"/>
</dbReference>
<proteinExistence type="inferred from homology"/>
<dbReference type="GO" id="GO:0003755">
    <property type="term" value="F:peptidyl-prolyl cis-trans isomerase activity"/>
    <property type="evidence" value="ECO:0007669"/>
    <property type="project" value="UniProtKB-UniRule"/>
</dbReference>
<dbReference type="PANTHER" id="PTHR30560">
    <property type="entry name" value="TRIGGER FACTOR CHAPERONE AND PEPTIDYL-PROLYL CIS/TRANS ISOMERASE"/>
    <property type="match status" value="1"/>
</dbReference>
<keyword evidence="7 11" id="KW-0143">Chaperone</keyword>
<dbReference type="Pfam" id="PF05698">
    <property type="entry name" value="Trigger_C"/>
    <property type="match status" value="1"/>
</dbReference>
<evidence type="ECO:0000256" key="10">
    <source>
        <dbReference type="ARBA" id="ARBA00029986"/>
    </source>
</evidence>
<evidence type="ECO:0000256" key="6">
    <source>
        <dbReference type="ARBA" id="ARBA00023110"/>
    </source>
</evidence>
<dbReference type="HAMAP" id="MF_00303">
    <property type="entry name" value="Trigger_factor_Tig"/>
    <property type="match status" value="1"/>
</dbReference>
<evidence type="ECO:0000313" key="15">
    <source>
        <dbReference type="EMBL" id="RUO80398.1"/>
    </source>
</evidence>
<dbReference type="InterPro" id="IPR046357">
    <property type="entry name" value="PPIase_dom_sf"/>
</dbReference>
<dbReference type="PROSITE" id="PS50059">
    <property type="entry name" value="FKBP_PPIASE"/>
    <property type="match status" value="1"/>
</dbReference>
<evidence type="ECO:0000256" key="1">
    <source>
        <dbReference type="ARBA" id="ARBA00000971"/>
    </source>
</evidence>
<dbReference type="GO" id="GO:0015031">
    <property type="term" value="P:protein transport"/>
    <property type="evidence" value="ECO:0007669"/>
    <property type="project" value="UniProtKB-UniRule"/>
</dbReference>
<dbReference type="PANTHER" id="PTHR30560:SF3">
    <property type="entry name" value="TRIGGER FACTOR-LIKE PROTEIN TIG, CHLOROPLASTIC"/>
    <property type="match status" value="1"/>
</dbReference>
<evidence type="ECO:0000256" key="11">
    <source>
        <dbReference type="HAMAP-Rule" id="MF_00303"/>
    </source>
</evidence>
<evidence type="ECO:0000313" key="16">
    <source>
        <dbReference type="Proteomes" id="UP000287996"/>
    </source>
</evidence>
<keyword evidence="8 11" id="KW-0413">Isomerase</keyword>
<dbReference type="EC" id="5.2.1.8" evidence="3 11"/>
<keyword evidence="5 11" id="KW-0132">Cell division</keyword>
<dbReference type="Pfam" id="PF05697">
    <property type="entry name" value="Trigger_N"/>
    <property type="match status" value="1"/>
</dbReference>
<reference evidence="15 16" key="1">
    <citation type="journal article" date="2011" name="Front. Microbiol.">
        <title>Genomic signatures of strain selection and enhancement in Bacillus atrophaeus var. globigii, a historical biowarfare simulant.</title>
        <authorList>
            <person name="Gibbons H.S."/>
            <person name="Broomall S.M."/>
            <person name="McNew L.A."/>
            <person name="Daligault H."/>
            <person name="Chapman C."/>
            <person name="Bruce D."/>
            <person name="Karavis M."/>
            <person name="Krepps M."/>
            <person name="McGregor P.A."/>
            <person name="Hong C."/>
            <person name="Park K.H."/>
            <person name="Akmal A."/>
            <person name="Feldman A."/>
            <person name="Lin J.S."/>
            <person name="Chang W.E."/>
            <person name="Higgs B.W."/>
            <person name="Demirev P."/>
            <person name="Lindquist J."/>
            <person name="Liem A."/>
            <person name="Fochler E."/>
            <person name="Read T.D."/>
            <person name="Tapia R."/>
            <person name="Johnson S."/>
            <person name="Bishop-Lilly K.A."/>
            <person name="Detter C."/>
            <person name="Han C."/>
            <person name="Sozhamannan S."/>
            <person name="Rosenzweig C.N."/>
            <person name="Skowronski E.W."/>
        </authorList>
    </citation>
    <scope>NUCLEOTIDE SEQUENCE [LARGE SCALE GENOMIC DNA]</scope>
    <source>
        <strain evidence="15 16">CC-PW-9</strain>
    </source>
</reference>
<evidence type="ECO:0000256" key="13">
    <source>
        <dbReference type="RuleBase" id="RU003914"/>
    </source>
</evidence>